<dbReference type="Gene3D" id="2.30.39.10">
    <property type="entry name" value="Alpha-1-antitrypsin, domain 1"/>
    <property type="match status" value="1"/>
</dbReference>
<dbReference type="PANTHER" id="PTHR11461">
    <property type="entry name" value="SERINE PROTEASE INHIBITOR, SERPIN"/>
    <property type="match status" value="1"/>
</dbReference>
<dbReference type="PANTHER" id="PTHR11461:SF342">
    <property type="entry name" value="SERINE PROTEASE INHIBITOR 28DC"/>
    <property type="match status" value="1"/>
</dbReference>
<evidence type="ECO:0000256" key="2">
    <source>
        <dbReference type="ARBA" id="ARBA00022900"/>
    </source>
</evidence>
<dbReference type="SUPFAM" id="SSF56574">
    <property type="entry name" value="Serpins"/>
    <property type="match status" value="1"/>
</dbReference>
<dbReference type="CDD" id="cd00172">
    <property type="entry name" value="serpin"/>
    <property type="match status" value="1"/>
</dbReference>
<keyword evidence="2" id="KW-0722">Serine protease inhibitor</keyword>
<evidence type="ECO:0000256" key="4">
    <source>
        <dbReference type="SAM" id="SignalP"/>
    </source>
</evidence>
<dbReference type="SMART" id="SM00093">
    <property type="entry name" value="SERPIN"/>
    <property type="match status" value="1"/>
</dbReference>
<feature type="signal peptide" evidence="4">
    <location>
        <begin position="1"/>
        <end position="19"/>
    </location>
</feature>
<dbReference type="InterPro" id="IPR042185">
    <property type="entry name" value="Serpin_sf_2"/>
</dbReference>
<evidence type="ECO:0000313" key="7">
    <source>
        <dbReference type="Proteomes" id="UP000786811"/>
    </source>
</evidence>
<dbReference type="GO" id="GO:0005615">
    <property type="term" value="C:extracellular space"/>
    <property type="evidence" value="ECO:0007669"/>
    <property type="project" value="InterPro"/>
</dbReference>
<evidence type="ECO:0000313" key="6">
    <source>
        <dbReference type="EMBL" id="CAG5078294.1"/>
    </source>
</evidence>
<dbReference type="AlphaFoldDB" id="A0A8J2MJI2"/>
<dbReference type="Proteomes" id="UP000786811">
    <property type="component" value="Unassembled WGS sequence"/>
</dbReference>
<reference evidence="6" key="1">
    <citation type="submission" date="2021-04" db="EMBL/GenBank/DDBJ databases">
        <authorList>
            <person name="Chebbi M.A.C M."/>
        </authorList>
    </citation>
    <scope>NUCLEOTIDE SEQUENCE</scope>
</reference>
<keyword evidence="4" id="KW-0732">Signal</keyword>
<dbReference type="InterPro" id="IPR000215">
    <property type="entry name" value="Serpin_fam"/>
</dbReference>
<keyword evidence="7" id="KW-1185">Reference proteome</keyword>
<comment type="similarity">
    <text evidence="3">Belongs to the serpin family.</text>
</comment>
<gene>
    <name evidence="6" type="ORF">HICCMSTLAB_LOCUS2701</name>
</gene>
<dbReference type="GO" id="GO:0004867">
    <property type="term" value="F:serine-type endopeptidase inhibitor activity"/>
    <property type="evidence" value="ECO:0007669"/>
    <property type="project" value="UniProtKB-KW"/>
</dbReference>
<keyword evidence="1" id="KW-0646">Protease inhibitor</keyword>
<feature type="domain" description="Serpin" evidence="5">
    <location>
        <begin position="122"/>
        <end position="657"/>
    </location>
</feature>
<evidence type="ECO:0000256" key="1">
    <source>
        <dbReference type="ARBA" id="ARBA00022690"/>
    </source>
</evidence>
<dbReference type="Pfam" id="PF00079">
    <property type="entry name" value="Serpin"/>
    <property type="match status" value="2"/>
</dbReference>
<proteinExistence type="inferred from homology"/>
<evidence type="ECO:0000256" key="3">
    <source>
        <dbReference type="RuleBase" id="RU000411"/>
    </source>
</evidence>
<evidence type="ECO:0000259" key="5">
    <source>
        <dbReference type="SMART" id="SM00093"/>
    </source>
</evidence>
<feature type="chain" id="PRO_5035161968" evidence="4">
    <location>
        <begin position="20"/>
        <end position="661"/>
    </location>
</feature>
<dbReference type="Gene3D" id="3.30.497.10">
    <property type="entry name" value="Antithrombin, subunit I, domain 2"/>
    <property type="match status" value="2"/>
</dbReference>
<dbReference type="FunFam" id="2.30.39.10:FF:000035">
    <property type="entry name" value="Serine protease inhibitor (serpin) 16"/>
    <property type="match status" value="1"/>
</dbReference>
<comment type="caution">
    <text evidence="6">The sequence shown here is derived from an EMBL/GenBank/DDBJ whole genome shotgun (WGS) entry which is preliminary data.</text>
</comment>
<dbReference type="GO" id="GO:0045861">
    <property type="term" value="P:negative regulation of proteolysis"/>
    <property type="evidence" value="ECO:0007669"/>
    <property type="project" value="UniProtKB-ARBA"/>
</dbReference>
<dbReference type="OrthoDB" id="9518664at2759"/>
<organism evidence="6 7">
    <name type="scientific">Cotesia congregata</name>
    <name type="common">Parasitoid wasp</name>
    <name type="synonym">Apanteles congregatus</name>
    <dbReference type="NCBI Taxonomy" id="51543"/>
    <lineage>
        <taxon>Eukaryota</taxon>
        <taxon>Metazoa</taxon>
        <taxon>Ecdysozoa</taxon>
        <taxon>Arthropoda</taxon>
        <taxon>Hexapoda</taxon>
        <taxon>Insecta</taxon>
        <taxon>Pterygota</taxon>
        <taxon>Neoptera</taxon>
        <taxon>Endopterygota</taxon>
        <taxon>Hymenoptera</taxon>
        <taxon>Apocrita</taxon>
        <taxon>Ichneumonoidea</taxon>
        <taxon>Braconidae</taxon>
        <taxon>Microgastrinae</taxon>
        <taxon>Cotesia</taxon>
    </lineage>
</organism>
<dbReference type="InterPro" id="IPR023795">
    <property type="entry name" value="Serpin_CS"/>
</dbReference>
<accession>A0A8J2MJI2</accession>
<dbReference type="EMBL" id="CAJNRD030001117">
    <property type="protein sequence ID" value="CAG5078294.1"/>
    <property type="molecule type" value="Genomic_DNA"/>
</dbReference>
<protein>
    <submittedName>
        <fullName evidence="6">Serpin.5_Cc</fullName>
    </submittedName>
</protein>
<dbReference type="InterPro" id="IPR042178">
    <property type="entry name" value="Serpin_sf_1"/>
</dbReference>
<dbReference type="PROSITE" id="PS00284">
    <property type="entry name" value="SERPIN"/>
    <property type="match status" value="1"/>
</dbReference>
<dbReference type="InterPro" id="IPR023796">
    <property type="entry name" value="Serpin_dom"/>
</dbReference>
<dbReference type="InterPro" id="IPR036186">
    <property type="entry name" value="Serpin_sf"/>
</dbReference>
<name>A0A8J2MJI2_COTCN</name>
<sequence length="661" mass="72989">MMKINSLVILLFCFVGVDLQIIFPQDYEPSNPVPYYGNRGQYRRPFPSFSAVSSPAIQNLGPAINFDVGNVNNVAAGLRPNVYNITNNTINSEEQYWSDHVNDILSQGVTKFALHMDRAIDANQRGTSVGFDRENIVFSPLNLAGTLAVVLLGSGGRTFDEIARILGLEAGVDISGHSEIVHHMFGLLLNSIKFGGDSARTYSSELFSAGSIFVQSGYSIRPEFAAIARDVYKNDVINVDFHQRPAEAQRIINDWVNSKTRGKINSILSEPPYPDSKVILASALYFNGEWNQHFFKGATKRKPFYLASGQTINVDMMYNGGEFPFYEDKQLGVKILGLPYKDSDSAITGYSLKSEATMYALIPTATNSNALDDLESRITPEVINSLINKMINSTCIIAIPRMKLSSTLSLNRALQSLGLTSLFTPGAANLGLLSTGLNNAPNPSQSTSDSIIFSRINSDDPDPIIPASTTGTYGVTGKDFSEKKNYFRYKDSQGGYDIQQWDNGVYLEKIRRNVQKREVDLNPEEVKDPRATSSTPFFDHDKNLVKLTGDGRRSKRQNRPIDLGFLRFIQAKGFPSYGLDALRNSANFVNPGLYASDVLHKVEIDITETGTVAAAATGVILAKSGGQKIFNANRPFLFFIRHDPSNLILFWGTVNKPTPHY</sequence>